<dbReference type="Pfam" id="PF01769">
    <property type="entry name" value="MgtE"/>
    <property type="match status" value="2"/>
</dbReference>
<organism evidence="11 12">
    <name type="scientific">Candidatus Methanolliviera hydrocarbonicum</name>
    <dbReference type="NCBI Taxonomy" id="2491085"/>
    <lineage>
        <taxon>Archaea</taxon>
        <taxon>Methanobacteriati</taxon>
        <taxon>Methanobacteriota</taxon>
        <taxon>Candidatus Methanoliparia</taxon>
        <taxon>Candidatus Methanoliparales</taxon>
        <taxon>Candidatus Methanollivieraceae</taxon>
        <taxon>Candidatus Methanolliviera</taxon>
    </lineage>
</organism>
<feature type="transmembrane region" description="Helical" evidence="9">
    <location>
        <begin position="326"/>
        <end position="349"/>
    </location>
</feature>
<feature type="domain" description="SLC41A/MgtE integral membrane" evidence="10">
    <location>
        <begin position="70"/>
        <end position="205"/>
    </location>
</feature>
<dbReference type="Gene3D" id="1.10.357.20">
    <property type="entry name" value="SLC41 divalent cation transporters, integral membrane domain"/>
    <property type="match status" value="2"/>
</dbReference>
<keyword evidence="4 9" id="KW-0812">Transmembrane</keyword>
<evidence type="ECO:0000256" key="7">
    <source>
        <dbReference type="ARBA" id="ARBA00023065"/>
    </source>
</evidence>
<evidence type="ECO:0000256" key="9">
    <source>
        <dbReference type="SAM" id="Phobius"/>
    </source>
</evidence>
<protein>
    <submittedName>
        <fullName evidence="11">Divalent cation transporter</fullName>
    </submittedName>
</protein>
<evidence type="ECO:0000313" key="11">
    <source>
        <dbReference type="EMBL" id="RZN68358.1"/>
    </source>
</evidence>
<dbReference type="InterPro" id="IPR045349">
    <property type="entry name" value="SLC41A1-3"/>
</dbReference>
<evidence type="ECO:0000256" key="2">
    <source>
        <dbReference type="ARBA" id="ARBA00009749"/>
    </source>
</evidence>
<dbReference type="PANTHER" id="PTHR16228:SF7">
    <property type="entry name" value="SLC41A_MGTE INTEGRAL MEMBRANE DOMAIN-CONTAINING PROTEIN"/>
    <property type="match status" value="1"/>
</dbReference>
<dbReference type="SUPFAM" id="SSF161093">
    <property type="entry name" value="MgtE membrane domain-like"/>
    <property type="match status" value="2"/>
</dbReference>
<feature type="transmembrane region" description="Helical" evidence="9">
    <location>
        <begin position="218"/>
        <end position="236"/>
    </location>
</feature>
<comment type="similarity">
    <text evidence="2">Belongs to the SLC41A transporter family.</text>
</comment>
<dbReference type="AlphaFoldDB" id="A0A520KWZ1"/>
<keyword evidence="3" id="KW-0813">Transport</keyword>
<dbReference type="GO" id="GO:0016020">
    <property type="term" value="C:membrane"/>
    <property type="evidence" value="ECO:0007669"/>
    <property type="project" value="UniProtKB-SubCell"/>
</dbReference>
<name>A0A520KWZ1_9EURY</name>
<evidence type="ECO:0000313" key="12">
    <source>
        <dbReference type="Proteomes" id="UP000320766"/>
    </source>
</evidence>
<evidence type="ECO:0000256" key="8">
    <source>
        <dbReference type="ARBA" id="ARBA00023136"/>
    </source>
</evidence>
<gene>
    <name evidence="11" type="ORF">EF807_06060</name>
</gene>
<comment type="caution">
    <text evidence="11">The sequence shown here is derived from an EMBL/GenBank/DDBJ whole genome shotgun (WGS) entry which is preliminary data.</text>
</comment>
<feature type="transmembrane region" description="Helical" evidence="9">
    <location>
        <begin position="186"/>
        <end position="212"/>
    </location>
</feature>
<dbReference type="InterPro" id="IPR036739">
    <property type="entry name" value="SLC41_membr_dom_sf"/>
</dbReference>
<evidence type="ECO:0000256" key="3">
    <source>
        <dbReference type="ARBA" id="ARBA00022448"/>
    </source>
</evidence>
<dbReference type="Proteomes" id="UP000320766">
    <property type="component" value="Unassembled WGS sequence"/>
</dbReference>
<dbReference type="PANTHER" id="PTHR16228">
    <property type="entry name" value="DIVALENT CATION TRANSPORTER SOLUTE CARRIER FAMILY 41"/>
    <property type="match status" value="1"/>
</dbReference>
<feature type="transmembrane region" description="Helical" evidence="9">
    <location>
        <begin position="398"/>
        <end position="421"/>
    </location>
</feature>
<evidence type="ECO:0000259" key="10">
    <source>
        <dbReference type="Pfam" id="PF01769"/>
    </source>
</evidence>
<accession>A0A520KWZ1</accession>
<keyword evidence="8 9" id="KW-0472">Membrane</keyword>
<keyword evidence="7" id="KW-0406">Ion transport</keyword>
<feature type="transmembrane region" description="Helical" evidence="9">
    <location>
        <begin position="115"/>
        <end position="137"/>
    </location>
</feature>
<reference evidence="11 12" key="1">
    <citation type="journal article" date="2019" name="Nat. Microbiol.">
        <title>Wide diversity of methane and short-chain alkane metabolisms in uncultured archaea.</title>
        <authorList>
            <person name="Borrel G."/>
            <person name="Adam P.S."/>
            <person name="McKay L.J."/>
            <person name="Chen L.X."/>
            <person name="Sierra-Garcia I.N."/>
            <person name="Sieber C.M."/>
            <person name="Letourneur Q."/>
            <person name="Ghozlane A."/>
            <person name="Andersen G.L."/>
            <person name="Li W.J."/>
            <person name="Hallam S.J."/>
            <person name="Muyzer G."/>
            <person name="de Oliveira V.M."/>
            <person name="Inskeep W.P."/>
            <person name="Banfield J.F."/>
            <person name="Gribaldo S."/>
        </authorList>
    </citation>
    <scope>NUCLEOTIDE SEQUENCE [LARGE SCALE GENOMIC DNA]</scope>
    <source>
        <strain evidence="11">NM1b</strain>
    </source>
</reference>
<feature type="transmembrane region" description="Helical" evidence="9">
    <location>
        <begin position="361"/>
        <end position="383"/>
    </location>
</feature>
<evidence type="ECO:0000256" key="5">
    <source>
        <dbReference type="ARBA" id="ARBA00022842"/>
    </source>
</evidence>
<evidence type="ECO:0000256" key="6">
    <source>
        <dbReference type="ARBA" id="ARBA00022989"/>
    </source>
</evidence>
<comment type="subcellular location">
    <subcellularLocation>
        <location evidence="1">Membrane</location>
        <topology evidence="1">Multi-pass membrane protein</topology>
    </subcellularLocation>
</comment>
<dbReference type="InterPro" id="IPR006667">
    <property type="entry name" value="SLC41_membr_dom"/>
</dbReference>
<keyword evidence="5" id="KW-0460">Magnesium</keyword>
<feature type="transmembrane region" description="Helical" evidence="9">
    <location>
        <begin position="59"/>
        <end position="78"/>
    </location>
</feature>
<proteinExistence type="inferred from homology"/>
<feature type="transmembrane region" description="Helical" evidence="9">
    <location>
        <begin position="36"/>
        <end position="53"/>
    </location>
</feature>
<evidence type="ECO:0000256" key="4">
    <source>
        <dbReference type="ARBA" id="ARBA00022692"/>
    </source>
</evidence>
<feature type="transmembrane region" description="Helical" evidence="9">
    <location>
        <begin position="149"/>
        <end position="174"/>
    </location>
</feature>
<evidence type="ECO:0000256" key="1">
    <source>
        <dbReference type="ARBA" id="ARBA00004141"/>
    </source>
</evidence>
<feature type="transmembrane region" description="Helical" evidence="9">
    <location>
        <begin position="248"/>
        <end position="268"/>
    </location>
</feature>
<sequence length="423" mass="46135">MRSKEIVQCFTKISNTRLATALKSVKSSSEILRQSFVVLMICAFTDILAGISLGGMNELLLLLPGLIVIIPGAIGMRGNNFASMGSRLATKMHSGEIDASAITKIQKTPLIIDNIYASFAQTFNMSLLLAVLAYLIGRSLGFQMIPLSHLIFISIIGGLISGVILMVSTIYISIESFKRGWDPDNITTPLITALGDIITIPSIFLAALLSIHLKNYNAIASIILILIGIFLLYYGFRRENSREILVQTLPTFIVCAVFTTTSGLILGYKMDEVVIYTAILMLVPSFNETGGNLGSIFAARLSSSLYTGIEEKKLGVLPSWETIKSFFPFFILSLCIFPALALILNLVSINMGFSSPGFFNIFYLCMVGGAMITFISLLMSYFFTSFSWKMGLDPDNVVIPLLTSVMDVVGISCLMISMNLVGI</sequence>
<dbReference type="EMBL" id="RXIL01000109">
    <property type="protein sequence ID" value="RZN68358.1"/>
    <property type="molecule type" value="Genomic_DNA"/>
</dbReference>
<dbReference type="GO" id="GO:0008324">
    <property type="term" value="F:monoatomic cation transmembrane transporter activity"/>
    <property type="evidence" value="ECO:0007669"/>
    <property type="project" value="InterPro"/>
</dbReference>
<feature type="domain" description="SLC41A/MgtE integral membrane" evidence="10">
    <location>
        <begin position="283"/>
        <end position="415"/>
    </location>
</feature>
<keyword evidence="6 9" id="KW-1133">Transmembrane helix</keyword>